<proteinExistence type="predicted"/>
<dbReference type="RefSeq" id="WP_256600470.1">
    <property type="nucleotide sequence ID" value="NZ_JANIBJ010000002.1"/>
</dbReference>
<dbReference type="Proteomes" id="UP001524499">
    <property type="component" value="Unassembled WGS sequence"/>
</dbReference>
<name>A0ABT1TBL1_9GAMM</name>
<sequence length="323" mass="36849">MLPGDLAANTPLDCLLEDSDIELIFYYLSAGSPLSQPIPDHEVLMVAFSELEENDLLIGELDQKLKYWPRPVINSPFCITNTRRDNASRLLNNIPGLSIPSTHRVSRESLVSVASAECLISDVIARHDFPVIVRPLDSHAGRNLAKIESRTDVTEYLSRVKDEAFFLSKFIDYSSHDGQFRKFRVAIIDGTPFACHMAISSHWMIHYVNADMYQDAAKRAEERLFMETFADFIHRHEAALQQIHQRTGLDYLCIDCAETRSGDLLIFEIDHAMIVHAMDNEALFPHKRFHMAKVKTAFRDFLIRRAFPTSHSAEAKLEPNFSQ</sequence>
<dbReference type="EMBL" id="JANIBJ010000002">
    <property type="protein sequence ID" value="MCQ8102851.1"/>
    <property type="molecule type" value="Genomic_DNA"/>
</dbReference>
<comment type="caution">
    <text evidence="1">The sequence shown here is derived from an EMBL/GenBank/DDBJ whole genome shotgun (WGS) entry which is preliminary data.</text>
</comment>
<evidence type="ECO:0008006" key="3">
    <source>
        <dbReference type="Google" id="ProtNLM"/>
    </source>
</evidence>
<protein>
    <recommendedName>
        <fullName evidence="3">ATP-grasp domain-containing protein</fullName>
    </recommendedName>
</protein>
<dbReference type="SUPFAM" id="SSF56059">
    <property type="entry name" value="Glutathione synthetase ATP-binding domain-like"/>
    <property type="match status" value="1"/>
</dbReference>
<keyword evidence="2" id="KW-1185">Reference proteome</keyword>
<gene>
    <name evidence="1" type="ORF">NP590_01935</name>
</gene>
<accession>A0ABT1TBL1</accession>
<evidence type="ECO:0000313" key="1">
    <source>
        <dbReference type="EMBL" id="MCQ8102851.1"/>
    </source>
</evidence>
<organism evidence="1 2">
    <name type="scientific">Methylomonas subterranea</name>
    <dbReference type="NCBI Taxonomy" id="2952225"/>
    <lineage>
        <taxon>Bacteria</taxon>
        <taxon>Pseudomonadati</taxon>
        <taxon>Pseudomonadota</taxon>
        <taxon>Gammaproteobacteria</taxon>
        <taxon>Methylococcales</taxon>
        <taxon>Methylococcaceae</taxon>
        <taxon>Methylomonas</taxon>
    </lineage>
</organism>
<reference evidence="1 2" key="1">
    <citation type="submission" date="2022-07" db="EMBL/GenBank/DDBJ databases">
        <title>Methylomonas rivi sp. nov., Methylomonas rosea sp. nov., Methylomonas aureus sp. nov. and Methylomonas subterranea sp. nov., four novel methanotrophs isolated from a freshwater creek and the deep terrestrial subsurface.</title>
        <authorList>
            <person name="Abin C."/>
            <person name="Sankaranarayanan K."/>
            <person name="Garner C."/>
            <person name="Sindelar R."/>
            <person name="Kotary K."/>
            <person name="Garner R."/>
            <person name="Barclay S."/>
            <person name="Lawson P."/>
            <person name="Krumholz L."/>
        </authorList>
    </citation>
    <scope>NUCLEOTIDE SEQUENCE [LARGE SCALE GENOMIC DNA]</scope>
    <source>
        <strain evidence="1 2">SURF-2</strain>
    </source>
</reference>
<evidence type="ECO:0000313" key="2">
    <source>
        <dbReference type="Proteomes" id="UP001524499"/>
    </source>
</evidence>